<evidence type="ECO:0000313" key="1">
    <source>
        <dbReference type="EMBL" id="TWU28654.1"/>
    </source>
</evidence>
<evidence type="ECO:0000313" key="2">
    <source>
        <dbReference type="Proteomes" id="UP000318437"/>
    </source>
</evidence>
<keyword evidence="2" id="KW-1185">Reference proteome</keyword>
<comment type="caution">
    <text evidence="1">The sequence shown here is derived from an EMBL/GenBank/DDBJ whole genome shotgun (WGS) entry which is preliminary data.</text>
</comment>
<proteinExistence type="predicted"/>
<sequence length="101" mass="11350">MVAVDLSVGATRAEPQFSNSVVSNDLDFIHDGDCNARESFYYIPLGRREMPGSGALFAAPDNFNDPHMAPQLAYGLWIGEFGNYSFLIRNHYDHWAAQQEH</sequence>
<name>A0A5C6CYI9_9BACT</name>
<organism evidence="1 2">
    <name type="scientific">Bythopirellula polymerisocia</name>
    <dbReference type="NCBI Taxonomy" id="2528003"/>
    <lineage>
        <taxon>Bacteria</taxon>
        <taxon>Pseudomonadati</taxon>
        <taxon>Planctomycetota</taxon>
        <taxon>Planctomycetia</taxon>
        <taxon>Pirellulales</taxon>
        <taxon>Lacipirellulaceae</taxon>
        <taxon>Bythopirellula</taxon>
    </lineage>
</organism>
<dbReference type="Proteomes" id="UP000318437">
    <property type="component" value="Unassembled WGS sequence"/>
</dbReference>
<dbReference type="EMBL" id="SJPS01000002">
    <property type="protein sequence ID" value="TWU28654.1"/>
    <property type="molecule type" value="Genomic_DNA"/>
</dbReference>
<gene>
    <name evidence="1" type="ORF">Pla144_19460</name>
</gene>
<dbReference type="AlphaFoldDB" id="A0A5C6CYI9"/>
<protein>
    <submittedName>
        <fullName evidence="1">Uncharacterized protein</fullName>
    </submittedName>
</protein>
<reference evidence="1 2" key="1">
    <citation type="submission" date="2019-02" db="EMBL/GenBank/DDBJ databases">
        <title>Deep-cultivation of Planctomycetes and their phenomic and genomic characterization uncovers novel biology.</title>
        <authorList>
            <person name="Wiegand S."/>
            <person name="Jogler M."/>
            <person name="Boedeker C."/>
            <person name="Pinto D."/>
            <person name="Vollmers J."/>
            <person name="Rivas-Marin E."/>
            <person name="Kohn T."/>
            <person name="Peeters S.H."/>
            <person name="Heuer A."/>
            <person name="Rast P."/>
            <person name="Oberbeckmann S."/>
            <person name="Bunk B."/>
            <person name="Jeske O."/>
            <person name="Meyerdierks A."/>
            <person name="Storesund J.E."/>
            <person name="Kallscheuer N."/>
            <person name="Luecker S."/>
            <person name="Lage O.M."/>
            <person name="Pohl T."/>
            <person name="Merkel B.J."/>
            <person name="Hornburger P."/>
            <person name="Mueller R.-W."/>
            <person name="Bruemmer F."/>
            <person name="Labrenz M."/>
            <person name="Spormann A.M."/>
            <person name="Op Den Camp H."/>
            <person name="Overmann J."/>
            <person name="Amann R."/>
            <person name="Jetten M.S.M."/>
            <person name="Mascher T."/>
            <person name="Medema M.H."/>
            <person name="Devos D.P."/>
            <person name="Kaster A.-K."/>
            <person name="Ovreas L."/>
            <person name="Rohde M."/>
            <person name="Galperin M.Y."/>
            <person name="Jogler C."/>
        </authorList>
    </citation>
    <scope>NUCLEOTIDE SEQUENCE [LARGE SCALE GENOMIC DNA]</scope>
    <source>
        <strain evidence="1 2">Pla144</strain>
    </source>
</reference>
<accession>A0A5C6CYI9</accession>
<dbReference type="RefSeq" id="WP_197530524.1">
    <property type="nucleotide sequence ID" value="NZ_SJPS01000002.1"/>
</dbReference>